<dbReference type="KEGG" id="nbg:DV706_10585"/>
<dbReference type="Gene3D" id="3.30.470.20">
    <property type="entry name" value="ATP-grasp fold, B domain"/>
    <property type="match status" value="1"/>
</dbReference>
<protein>
    <submittedName>
        <fullName evidence="3">Carboxylate--amine ligase</fullName>
    </submittedName>
</protein>
<evidence type="ECO:0000256" key="1">
    <source>
        <dbReference type="PROSITE-ProRule" id="PRU00409"/>
    </source>
</evidence>
<evidence type="ECO:0000259" key="2">
    <source>
        <dbReference type="PROSITE" id="PS50975"/>
    </source>
</evidence>
<proteinExistence type="predicted"/>
<accession>A0A4D6HLP7</accession>
<dbReference type="AlphaFoldDB" id="A0A4D6HLP7"/>
<organism evidence="3 4">
    <name type="scientific">Natronorubrum bangense</name>
    <dbReference type="NCBI Taxonomy" id="61858"/>
    <lineage>
        <taxon>Archaea</taxon>
        <taxon>Methanobacteriati</taxon>
        <taxon>Methanobacteriota</taxon>
        <taxon>Stenosarchaea group</taxon>
        <taxon>Halobacteria</taxon>
        <taxon>Halobacteriales</taxon>
        <taxon>Natrialbaceae</taxon>
        <taxon>Natronorubrum</taxon>
    </lineage>
</organism>
<dbReference type="SUPFAM" id="SSF56059">
    <property type="entry name" value="Glutathione synthetase ATP-binding domain-like"/>
    <property type="match status" value="1"/>
</dbReference>
<dbReference type="Pfam" id="PF15632">
    <property type="entry name" value="ATPgrasp_Ter"/>
    <property type="match status" value="1"/>
</dbReference>
<dbReference type="Proteomes" id="UP000296822">
    <property type="component" value="Chromosome"/>
</dbReference>
<dbReference type="GO" id="GO:0016874">
    <property type="term" value="F:ligase activity"/>
    <property type="evidence" value="ECO:0007669"/>
    <property type="project" value="UniProtKB-KW"/>
</dbReference>
<reference evidence="3 4" key="1">
    <citation type="journal article" date="2019" name="Nat. Commun.">
        <title>A new type of DNA phosphorothioation-based antiviral system in archaea.</title>
        <authorList>
            <person name="Xiong L."/>
            <person name="Liu S."/>
            <person name="Chen S."/>
            <person name="Xiao Y."/>
            <person name="Zhu B."/>
            <person name="Gao Y."/>
            <person name="Zhang Y."/>
            <person name="Chen B."/>
            <person name="Luo J."/>
            <person name="Deng Z."/>
            <person name="Chen X."/>
            <person name="Wang L."/>
            <person name="Chen S."/>
        </authorList>
    </citation>
    <scope>NUCLEOTIDE SEQUENCE [LARGE SCALE GENOMIC DNA]</scope>
    <source>
        <strain evidence="3 4">JCM 10635</strain>
    </source>
</reference>
<keyword evidence="3" id="KW-0436">Ligase</keyword>
<gene>
    <name evidence="3" type="ORF">DV706_10585</name>
</gene>
<dbReference type="RefSeq" id="WP_006064650.1">
    <property type="nucleotide sequence ID" value="NZ_CP031305.1"/>
</dbReference>
<sequence>MTDNRDAVVVTASRYPHGYATVRSLGHRDVHTIAAVDDESLSVTASRYCDESVLVSPPSDLPAYRDALLGLAARPDVRTIVPHRPHDPYVLAKYADEFERHVDVVVPNLETLQSVHDRKQLAEAAKQADVAIPDTQLLGDVDDWSGDRVVKSRYNLLTDTYLEEFTFEDSTIAKSVEHVPAGETPDVDTLQAEMGHEPIVQEYVEGEEYLFGALYDHGEALGTFQHRQLRGDSYTGSGGVFRESVDIPELEDAGRAILDELEWHGLACIEYVRDTKTGEFSIIEINPRMWQSLACATRAGADFPAWYWLAATGRSDLIEPGYDVGVGTHYLYGELEHLVSVIREDSPFVERPPLPGRAAEIIGSCVTTPQFDYGHLDDPRPILRQVRTELEGAVTRRFGSGSN</sequence>
<dbReference type="GeneID" id="39851703"/>
<evidence type="ECO:0000313" key="3">
    <source>
        <dbReference type="EMBL" id="QCC54869.1"/>
    </source>
</evidence>
<dbReference type="Gene3D" id="3.40.50.20">
    <property type="match status" value="1"/>
</dbReference>
<dbReference type="PROSITE" id="PS50975">
    <property type="entry name" value="ATP_GRASP"/>
    <property type="match status" value="1"/>
</dbReference>
<keyword evidence="1" id="KW-0067">ATP-binding</keyword>
<feature type="domain" description="ATP-grasp" evidence="2">
    <location>
        <begin position="122"/>
        <end position="312"/>
    </location>
</feature>
<dbReference type="GO" id="GO:0046872">
    <property type="term" value="F:metal ion binding"/>
    <property type="evidence" value="ECO:0007669"/>
    <property type="project" value="InterPro"/>
</dbReference>
<dbReference type="InterPro" id="IPR011761">
    <property type="entry name" value="ATP-grasp"/>
</dbReference>
<evidence type="ECO:0000313" key="4">
    <source>
        <dbReference type="Proteomes" id="UP000296822"/>
    </source>
</evidence>
<dbReference type="EMBL" id="CP031305">
    <property type="protein sequence ID" value="QCC54869.1"/>
    <property type="molecule type" value="Genomic_DNA"/>
</dbReference>
<keyword evidence="1" id="KW-0547">Nucleotide-binding</keyword>
<dbReference type="GO" id="GO:0005524">
    <property type="term" value="F:ATP binding"/>
    <property type="evidence" value="ECO:0007669"/>
    <property type="project" value="UniProtKB-UniRule"/>
</dbReference>
<name>A0A4D6HLP7_9EURY</name>